<organism evidence="2 3">
    <name type="scientific">Synaphobranchus kaupii</name>
    <name type="common">Kaup's arrowtooth eel</name>
    <dbReference type="NCBI Taxonomy" id="118154"/>
    <lineage>
        <taxon>Eukaryota</taxon>
        <taxon>Metazoa</taxon>
        <taxon>Chordata</taxon>
        <taxon>Craniata</taxon>
        <taxon>Vertebrata</taxon>
        <taxon>Euteleostomi</taxon>
        <taxon>Actinopterygii</taxon>
        <taxon>Neopterygii</taxon>
        <taxon>Teleostei</taxon>
        <taxon>Anguilliformes</taxon>
        <taxon>Synaphobranchidae</taxon>
        <taxon>Synaphobranchus</taxon>
    </lineage>
</organism>
<name>A0A9Q1EX22_SYNKA</name>
<feature type="compositionally biased region" description="Low complexity" evidence="1">
    <location>
        <begin position="8"/>
        <end position="17"/>
    </location>
</feature>
<reference evidence="2" key="1">
    <citation type="journal article" date="2023" name="Science">
        <title>Genome structures resolve the early diversification of teleost fishes.</title>
        <authorList>
            <person name="Parey E."/>
            <person name="Louis A."/>
            <person name="Montfort J."/>
            <person name="Bouchez O."/>
            <person name="Roques C."/>
            <person name="Iampietro C."/>
            <person name="Lluch J."/>
            <person name="Castinel A."/>
            <person name="Donnadieu C."/>
            <person name="Desvignes T."/>
            <person name="Floi Bucao C."/>
            <person name="Jouanno E."/>
            <person name="Wen M."/>
            <person name="Mejri S."/>
            <person name="Dirks R."/>
            <person name="Jansen H."/>
            <person name="Henkel C."/>
            <person name="Chen W.J."/>
            <person name="Zahm M."/>
            <person name="Cabau C."/>
            <person name="Klopp C."/>
            <person name="Thompson A.W."/>
            <person name="Robinson-Rechavi M."/>
            <person name="Braasch I."/>
            <person name="Lecointre G."/>
            <person name="Bobe J."/>
            <person name="Postlethwait J.H."/>
            <person name="Berthelot C."/>
            <person name="Roest Crollius H."/>
            <person name="Guiguen Y."/>
        </authorList>
    </citation>
    <scope>NUCLEOTIDE SEQUENCE</scope>
    <source>
        <strain evidence="2">WJC10195</strain>
    </source>
</reference>
<feature type="region of interest" description="Disordered" evidence="1">
    <location>
        <begin position="1"/>
        <end position="90"/>
    </location>
</feature>
<comment type="caution">
    <text evidence="2">The sequence shown here is derived from an EMBL/GenBank/DDBJ whole genome shotgun (WGS) entry which is preliminary data.</text>
</comment>
<evidence type="ECO:0000313" key="2">
    <source>
        <dbReference type="EMBL" id="KAJ8346681.1"/>
    </source>
</evidence>
<accession>A0A9Q1EX22</accession>
<evidence type="ECO:0000256" key="1">
    <source>
        <dbReference type="SAM" id="MobiDB-lite"/>
    </source>
</evidence>
<keyword evidence="3" id="KW-1185">Reference proteome</keyword>
<feature type="compositionally biased region" description="Polar residues" evidence="1">
    <location>
        <begin position="18"/>
        <end position="27"/>
    </location>
</feature>
<sequence>MDDSIGETTGTASGSTAQDMEQFSHSTTTEDRMGRKRSASSSGVLESLADTEKQQFEEFMRLEKERDQRDADYMKREEAAIEEEKRRSDK</sequence>
<gene>
    <name evidence="2" type="ORF">SKAU_G00280820</name>
</gene>
<evidence type="ECO:0000313" key="3">
    <source>
        <dbReference type="Proteomes" id="UP001152622"/>
    </source>
</evidence>
<proteinExistence type="predicted"/>
<dbReference type="Proteomes" id="UP001152622">
    <property type="component" value="Chromosome 11"/>
</dbReference>
<protein>
    <submittedName>
        <fullName evidence="2">Uncharacterized protein</fullName>
    </submittedName>
</protein>
<feature type="compositionally biased region" description="Basic and acidic residues" evidence="1">
    <location>
        <begin position="50"/>
        <end position="90"/>
    </location>
</feature>
<dbReference type="EMBL" id="JAINUF010000011">
    <property type="protein sequence ID" value="KAJ8346681.1"/>
    <property type="molecule type" value="Genomic_DNA"/>
</dbReference>
<dbReference type="AlphaFoldDB" id="A0A9Q1EX22"/>